<protein>
    <recommendedName>
        <fullName evidence="14">sn-1-specific diacylglycerol lipase</fullName>
        <ecNumber evidence="14">3.1.1.116</ecNumber>
    </recommendedName>
</protein>
<organism evidence="17 18">
    <name type="scientific">Lichtheimia corymbifera JMRC:FSU:9682</name>
    <dbReference type="NCBI Taxonomy" id="1263082"/>
    <lineage>
        <taxon>Eukaryota</taxon>
        <taxon>Fungi</taxon>
        <taxon>Fungi incertae sedis</taxon>
        <taxon>Mucoromycota</taxon>
        <taxon>Mucoromycotina</taxon>
        <taxon>Mucoromycetes</taxon>
        <taxon>Mucorales</taxon>
        <taxon>Lichtheimiaceae</taxon>
        <taxon>Lichtheimia</taxon>
    </lineage>
</organism>
<dbReference type="OrthoDB" id="438440at2759"/>
<keyword evidence="4" id="KW-0597">Phosphoprotein</keyword>
<keyword evidence="5" id="KW-0812">Transmembrane</keyword>
<evidence type="ECO:0000256" key="14">
    <source>
        <dbReference type="ARBA" id="ARBA00026104"/>
    </source>
</evidence>
<dbReference type="Gene3D" id="3.40.50.1820">
    <property type="entry name" value="alpha/beta hydrolase"/>
    <property type="match status" value="1"/>
</dbReference>
<dbReference type="Proteomes" id="UP000027586">
    <property type="component" value="Unassembled WGS sequence"/>
</dbReference>
<evidence type="ECO:0000256" key="12">
    <source>
        <dbReference type="ARBA" id="ARBA00023136"/>
    </source>
</evidence>
<evidence type="ECO:0000256" key="1">
    <source>
        <dbReference type="ARBA" id="ARBA00001913"/>
    </source>
</evidence>
<evidence type="ECO:0000256" key="11">
    <source>
        <dbReference type="ARBA" id="ARBA00023098"/>
    </source>
</evidence>
<evidence type="ECO:0000256" key="8">
    <source>
        <dbReference type="ARBA" id="ARBA00022837"/>
    </source>
</evidence>
<dbReference type="GO" id="GO:0046872">
    <property type="term" value="F:metal ion binding"/>
    <property type="evidence" value="ECO:0007669"/>
    <property type="project" value="UniProtKB-KW"/>
</dbReference>
<dbReference type="InterPro" id="IPR002921">
    <property type="entry name" value="Fungal_lipase-type"/>
</dbReference>
<dbReference type="EMBL" id="CBTN010000041">
    <property type="protein sequence ID" value="CDH56885.1"/>
    <property type="molecule type" value="Genomic_DNA"/>
</dbReference>
<dbReference type="SUPFAM" id="SSF53474">
    <property type="entry name" value="alpha/beta-Hydrolases"/>
    <property type="match status" value="1"/>
</dbReference>
<evidence type="ECO:0000313" key="17">
    <source>
        <dbReference type="EMBL" id="CDH56885.1"/>
    </source>
</evidence>
<dbReference type="GO" id="GO:0019369">
    <property type="term" value="P:arachidonate metabolic process"/>
    <property type="evidence" value="ECO:0007669"/>
    <property type="project" value="TreeGrafter"/>
</dbReference>
<evidence type="ECO:0000256" key="5">
    <source>
        <dbReference type="ARBA" id="ARBA00022692"/>
    </source>
</evidence>
<feature type="domain" description="Fungal lipase-type" evidence="16">
    <location>
        <begin position="647"/>
        <end position="794"/>
    </location>
</feature>
<keyword evidence="7" id="KW-0378">Hydrolase</keyword>
<dbReference type="InterPro" id="IPR029058">
    <property type="entry name" value="AB_hydrolase_fold"/>
</dbReference>
<keyword evidence="18" id="KW-1185">Reference proteome</keyword>
<evidence type="ECO:0000256" key="4">
    <source>
        <dbReference type="ARBA" id="ARBA00022553"/>
    </source>
</evidence>
<gene>
    <name evidence="17" type="ORF">LCOR_07889.1</name>
</gene>
<dbReference type="CDD" id="cd00519">
    <property type="entry name" value="Lipase_3"/>
    <property type="match status" value="1"/>
</dbReference>
<dbReference type="PANTHER" id="PTHR45792:SF7">
    <property type="entry name" value="PUTATIVE (AFU_ORTHOLOGUE AFUA_6G02710)-RELATED"/>
    <property type="match status" value="1"/>
</dbReference>
<dbReference type="GO" id="GO:0005886">
    <property type="term" value="C:plasma membrane"/>
    <property type="evidence" value="ECO:0007669"/>
    <property type="project" value="UniProtKB-SubCell"/>
</dbReference>
<evidence type="ECO:0000256" key="3">
    <source>
        <dbReference type="ARBA" id="ARBA00022475"/>
    </source>
</evidence>
<feature type="compositionally biased region" description="Low complexity" evidence="15">
    <location>
        <begin position="490"/>
        <end position="517"/>
    </location>
</feature>
<name>A0A068S4H3_9FUNG</name>
<comment type="caution">
    <text evidence="17">The sequence shown here is derived from an EMBL/GenBank/DDBJ whole genome shotgun (WGS) entry which is preliminary data.</text>
</comment>
<accession>A0A068S4H3</accession>
<evidence type="ECO:0000256" key="13">
    <source>
        <dbReference type="ARBA" id="ARBA00024531"/>
    </source>
</evidence>
<evidence type="ECO:0000256" key="7">
    <source>
        <dbReference type="ARBA" id="ARBA00022801"/>
    </source>
</evidence>
<dbReference type="GO" id="GO:0016298">
    <property type="term" value="F:lipase activity"/>
    <property type="evidence" value="ECO:0007669"/>
    <property type="project" value="TreeGrafter"/>
</dbReference>
<dbReference type="VEuPathDB" id="FungiDB:LCOR_07889.1"/>
<dbReference type="InterPro" id="IPR052214">
    <property type="entry name" value="DAG_Lipase-Related"/>
</dbReference>
<comment type="catalytic activity">
    <reaction evidence="13">
        <text>a 1,2-diacyl-sn-glycerol + H2O = a 2-acylglycerol + a fatty acid + H(+)</text>
        <dbReference type="Rhea" id="RHEA:33275"/>
        <dbReference type="ChEBI" id="CHEBI:15377"/>
        <dbReference type="ChEBI" id="CHEBI:15378"/>
        <dbReference type="ChEBI" id="CHEBI:17389"/>
        <dbReference type="ChEBI" id="CHEBI:17815"/>
        <dbReference type="ChEBI" id="CHEBI:28868"/>
        <dbReference type="EC" id="3.1.1.116"/>
    </reaction>
    <physiologicalReaction direction="left-to-right" evidence="13">
        <dbReference type="Rhea" id="RHEA:33276"/>
    </physiologicalReaction>
</comment>
<evidence type="ECO:0000256" key="9">
    <source>
        <dbReference type="ARBA" id="ARBA00022963"/>
    </source>
</evidence>
<feature type="region of interest" description="Disordered" evidence="15">
    <location>
        <begin position="490"/>
        <end position="544"/>
    </location>
</feature>
<sequence>MTLLSTPTELTTYPTSIHDSPTLLPENLASFVTAASLAARLSLRCSSVFAEALFEAAKYGTVLSLGLSRHALTNALATAKRIHTLTYDKSPSEVEESGFLRVLEKYTSLGIYIVHNTFTLAELFALSGLQLTSQTVKSGLKTAEESVRIIDGIFGSNETSRAIASIITLVHRELTQDPEFELLAKSGKVAILAGLTKAMTAFAVLQYVTHKRMMKQVKVTALWDGLVPDDEDDKNDKSASQQPLIPFREPSPDVICELEKVLVHGMDDDNDQQQQITKRGSNNEPYGMYEVTTTTRYTTTTTTRIQPIQRNQHEQDRPKAKYVIVQAEEERQDTFMATVDGFQPTASSSQQPSSQQLVVAPSSSNSVSADTQLAAATEERGIRVMLSSISQKLTSQQIQRHERYGEPFSPDIEVSTSKRRPTCWNKRTVSDLYERHSRANGMTSFVRQRRSSTSSIVFPSITPLDNNHSSSIPRRRIYRSHSISNTISTITTTLHPNTTTTTTTTTSNPSSSSSSSSSPPPPPPNTNSVIHYPSSDTLPPPSAALDASTFSRSHLIANIGRFMRYASAAYGESFMRILGIGNIPSVLPSSAHHPPNHHVFAHHTGVAIEDILLSSYTDRSPLLTMHHPSIHELVHYVTVDHAARAIVLTCRGTLGLSDVLTDLTCAYADVTIAGQEDAEFKAHGGMWDAAQMLAKQKGRVFQAIQEGLAMYPSYGLVLCGHSLGGGVASLVGVLWSEKKEENGQFVLSNASGLPAGRPIHCYVFGPPSVMSLDLSKYCSGLVTSVVHGYDIVSCLSLGLLKDFKNVAVSLHTESHVADEILSRIVSRYCKNGEASKQQEDKDKDDDDWFWALIKTMRADMRADKLYPPSTVYHIELISQLAPAPSSQKMHRVRLTRCDDLEARFSEIVFSRSMFIDHAPPMYEKAIRQLCRGFSGKDKAYENL</sequence>
<keyword evidence="3" id="KW-1003">Cell membrane</keyword>
<evidence type="ECO:0000313" key="18">
    <source>
        <dbReference type="Proteomes" id="UP000027586"/>
    </source>
</evidence>
<keyword evidence="8" id="KW-0106">Calcium</keyword>
<evidence type="ECO:0000256" key="10">
    <source>
        <dbReference type="ARBA" id="ARBA00022989"/>
    </source>
</evidence>
<keyword evidence="10" id="KW-1133">Transmembrane helix</keyword>
<reference evidence="17" key="1">
    <citation type="submission" date="2013-08" db="EMBL/GenBank/DDBJ databases">
        <title>Gene expansion shapes genome architecture in the human pathogen Lichtheimia corymbifera: an evolutionary genomics analysis in the ancient terrestrial Mucorales (Mucoromycotina).</title>
        <authorList>
            <person name="Schwartze V.U."/>
            <person name="Winter S."/>
            <person name="Shelest E."/>
            <person name="Marcet-Houben M."/>
            <person name="Horn F."/>
            <person name="Wehner S."/>
            <person name="Hoffmann K."/>
            <person name="Riege K."/>
            <person name="Sammeth M."/>
            <person name="Nowrousian M."/>
            <person name="Valiante V."/>
            <person name="Linde J."/>
            <person name="Jacobsen I.D."/>
            <person name="Marz M."/>
            <person name="Brakhage A.A."/>
            <person name="Gabaldon T."/>
            <person name="Bocker S."/>
            <person name="Voigt K."/>
        </authorList>
    </citation>
    <scope>NUCLEOTIDE SEQUENCE [LARGE SCALE GENOMIC DNA]</scope>
    <source>
        <strain evidence="17">FSU 9682</strain>
    </source>
</reference>
<evidence type="ECO:0000256" key="15">
    <source>
        <dbReference type="SAM" id="MobiDB-lite"/>
    </source>
</evidence>
<dbReference type="Pfam" id="PF01764">
    <property type="entry name" value="Lipase_3"/>
    <property type="match status" value="1"/>
</dbReference>
<dbReference type="EC" id="3.1.1.116" evidence="14"/>
<keyword evidence="9" id="KW-0442">Lipid degradation</keyword>
<evidence type="ECO:0000256" key="6">
    <source>
        <dbReference type="ARBA" id="ARBA00022723"/>
    </source>
</evidence>
<comment type="subcellular location">
    <subcellularLocation>
        <location evidence="2">Cell membrane</location>
        <topology evidence="2">Multi-pass membrane protein</topology>
    </subcellularLocation>
</comment>
<keyword evidence="12" id="KW-0472">Membrane</keyword>
<dbReference type="AlphaFoldDB" id="A0A068S4H3"/>
<evidence type="ECO:0000256" key="2">
    <source>
        <dbReference type="ARBA" id="ARBA00004651"/>
    </source>
</evidence>
<dbReference type="PANTHER" id="PTHR45792">
    <property type="entry name" value="DIACYLGLYCEROL LIPASE HOMOLOG-RELATED"/>
    <property type="match status" value="1"/>
</dbReference>
<evidence type="ECO:0000259" key="16">
    <source>
        <dbReference type="Pfam" id="PF01764"/>
    </source>
</evidence>
<feature type="region of interest" description="Disordered" evidence="15">
    <location>
        <begin position="228"/>
        <end position="249"/>
    </location>
</feature>
<keyword evidence="6" id="KW-0479">Metal-binding</keyword>
<proteinExistence type="predicted"/>
<dbReference type="GO" id="GO:0046340">
    <property type="term" value="P:diacylglycerol catabolic process"/>
    <property type="evidence" value="ECO:0007669"/>
    <property type="project" value="TreeGrafter"/>
</dbReference>
<comment type="cofactor">
    <cofactor evidence="1">
        <name>Ca(2+)</name>
        <dbReference type="ChEBI" id="CHEBI:29108"/>
    </cofactor>
</comment>
<keyword evidence="11" id="KW-0443">Lipid metabolism</keyword>